<dbReference type="SUPFAM" id="SSF53335">
    <property type="entry name" value="S-adenosyl-L-methionine-dependent methyltransferases"/>
    <property type="match status" value="1"/>
</dbReference>
<reference evidence="1 2" key="1">
    <citation type="submission" date="2016-11" db="EMBL/GenBank/DDBJ databases">
        <authorList>
            <person name="Jaros S."/>
            <person name="Januszkiewicz K."/>
            <person name="Wedrychowicz H."/>
        </authorList>
    </citation>
    <scope>NUCLEOTIDE SEQUENCE [LARGE SCALE GENOMIC DNA]</scope>
    <source>
        <strain evidence="1 2">CGMCC 1.7049</strain>
    </source>
</reference>
<dbReference type="Pfam" id="PF13578">
    <property type="entry name" value="Methyltransf_24"/>
    <property type="match status" value="1"/>
</dbReference>
<dbReference type="Gene3D" id="3.40.50.150">
    <property type="entry name" value="Vaccinia Virus protein VP39"/>
    <property type="match status" value="1"/>
</dbReference>
<sequence length="246" mass="27780">MSPEAIAAWWSFYRRLDSSSVEPFVDAYAEDLDQLNQRVSASGEPLEGNLFYFHHGDYLGLPPHPERRAKRRMLAAYAQSGRRLLEIGFNAGHSALLCLAANPDLQYVGIDIGEHAYMRPCYDYLRQRFGERIEIIEGDSAQVLETLRRRGARFDLFHVDGGHSVERAYADLAGIVALSRDGQTLLLDDVNAKSVRAAANLLTMQGCLSPVSLLGELTSDQQQLFRIHRQASSTLTRLRHWRSLHR</sequence>
<accession>A0A1M5NUI1</accession>
<dbReference type="GO" id="GO:0032259">
    <property type="term" value="P:methylation"/>
    <property type="evidence" value="ECO:0007669"/>
    <property type="project" value="UniProtKB-KW"/>
</dbReference>
<keyword evidence="1" id="KW-0808">Transferase</keyword>
<dbReference type="Proteomes" id="UP000199758">
    <property type="component" value="Unassembled WGS sequence"/>
</dbReference>
<name>A0A1M5NUI1_9GAMM</name>
<evidence type="ECO:0000313" key="1">
    <source>
        <dbReference type="EMBL" id="SHG93244.1"/>
    </source>
</evidence>
<dbReference type="OrthoDB" id="5383291at2"/>
<dbReference type="AlphaFoldDB" id="A0A1M5NUI1"/>
<gene>
    <name evidence="1" type="ORF">SAMN04488068_1872</name>
</gene>
<evidence type="ECO:0000313" key="2">
    <source>
        <dbReference type="Proteomes" id="UP000199758"/>
    </source>
</evidence>
<proteinExistence type="predicted"/>
<organism evidence="1 2">
    <name type="scientific">Hydrocarboniphaga daqingensis</name>
    <dbReference type="NCBI Taxonomy" id="490188"/>
    <lineage>
        <taxon>Bacteria</taxon>
        <taxon>Pseudomonadati</taxon>
        <taxon>Pseudomonadota</taxon>
        <taxon>Gammaproteobacteria</taxon>
        <taxon>Nevskiales</taxon>
        <taxon>Nevskiaceae</taxon>
        <taxon>Hydrocarboniphaga</taxon>
    </lineage>
</organism>
<dbReference type="RefSeq" id="WP_072896845.1">
    <property type="nucleotide sequence ID" value="NZ_FQWZ01000004.1"/>
</dbReference>
<protein>
    <submittedName>
        <fullName evidence="1">Methyltransferase domain-containing protein</fullName>
    </submittedName>
</protein>
<keyword evidence="1" id="KW-0489">Methyltransferase</keyword>
<dbReference type="GO" id="GO:0008168">
    <property type="term" value="F:methyltransferase activity"/>
    <property type="evidence" value="ECO:0007669"/>
    <property type="project" value="UniProtKB-KW"/>
</dbReference>
<dbReference type="EMBL" id="FQWZ01000004">
    <property type="protein sequence ID" value="SHG93244.1"/>
    <property type="molecule type" value="Genomic_DNA"/>
</dbReference>
<keyword evidence="2" id="KW-1185">Reference proteome</keyword>
<dbReference type="InterPro" id="IPR029063">
    <property type="entry name" value="SAM-dependent_MTases_sf"/>
</dbReference>